<reference evidence="3" key="1">
    <citation type="submission" date="2014-08" db="EMBL/GenBank/DDBJ databases">
        <title>DNA barcoding of Bradysia (Diptera: Sciaridae) for detection of the immature stages on agricultural crops.</title>
        <authorList>
            <person name="Shin S."/>
            <person name="Jung S."/>
            <person name="Heller K."/>
            <person name="Menzel F."/>
            <person name="Hong T.-K."/>
            <person name="Lee H."/>
            <person name="Lee S."/>
        </authorList>
    </citation>
    <scope>NUCLEOTIDE SEQUENCE</scope>
    <source>
        <strain evidence="3">NBRC 13993</strain>
        <plasmid evidence="3">pCAZ1</plasmid>
    </source>
</reference>
<accession>A0A0K2RVY8</accession>
<keyword evidence="3" id="KW-0614">Plasmid</keyword>
<protein>
    <submittedName>
        <fullName evidence="3">Putative chromosome partitioning protein</fullName>
    </submittedName>
</protein>
<feature type="domain" description="AAA" evidence="2">
    <location>
        <begin position="3"/>
        <end position="45"/>
    </location>
</feature>
<dbReference type="EMBL" id="AB981620">
    <property type="protein sequence ID" value="BAS19003.1"/>
    <property type="molecule type" value="Genomic_DNA"/>
</dbReference>
<dbReference type="PANTHER" id="PTHR13696">
    <property type="entry name" value="P-LOOP CONTAINING NUCLEOSIDE TRIPHOSPHATE HYDROLASE"/>
    <property type="match status" value="1"/>
</dbReference>
<feature type="region of interest" description="Disordered" evidence="1">
    <location>
        <begin position="112"/>
        <end position="133"/>
    </location>
</feature>
<dbReference type="Pfam" id="PF13614">
    <property type="entry name" value="AAA_31"/>
    <property type="match status" value="1"/>
</dbReference>
<sequence>MLTIAVANLKGGVTKTTSVGFICAALHEAGMRVLGVDADGENKSLQAWQANADLPWPVVGMAVPNLHKTLPGVAGDLYDVAVIDTPPMEAQKGTVVSALRVATHLVVPMAPTPIRVRPPGRRAPGHQGSERPA</sequence>
<evidence type="ECO:0000313" key="3">
    <source>
        <dbReference type="EMBL" id="BAS19003.1"/>
    </source>
</evidence>
<name>A0A0K2RVY8_9ACTN</name>
<gene>
    <name evidence="3" type="primary">caz2</name>
</gene>
<dbReference type="Gene3D" id="3.40.50.300">
    <property type="entry name" value="P-loop containing nucleotide triphosphate hydrolases"/>
    <property type="match status" value="1"/>
</dbReference>
<evidence type="ECO:0000256" key="1">
    <source>
        <dbReference type="SAM" id="MobiDB-lite"/>
    </source>
</evidence>
<dbReference type="RefSeq" id="WP_236916720.1">
    <property type="nucleotide sequence ID" value="NZ_AB981620.1"/>
</dbReference>
<proteinExistence type="predicted"/>
<dbReference type="InterPro" id="IPR050678">
    <property type="entry name" value="DNA_Partitioning_ATPase"/>
</dbReference>
<dbReference type="AlphaFoldDB" id="A0A0K2RVY8"/>
<geneLocation type="plasmid" evidence="3">
    <name>pCAZ1</name>
</geneLocation>
<organism evidence="3">
    <name type="scientific">Couchioplanes caeruleus subsp. azureus</name>
    <dbReference type="NCBI Taxonomy" id="56428"/>
    <lineage>
        <taxon>Bacteria</taxon>
        <taxon>Bacillati</taxon>
        <taxon>Actinomycetota</taxon>
        <taxon>Actinomycetes</taxon>
        <taxon>Micromonosporales</taxon>
        <taxon>Micromonosporaceae</taxon>
        <taxon>Couchioplanes</taxon>
    </lineage>
</organism>
<evidence type="ECO:0000259" key="2">
    <source>
        <dbReference type="Pfam" id="PF13614"/>
    </source>
</evidence>
<dbReference type="CDD" id="cd02042">
    <property type="entry name" value="ParAB_family"/>
    <property type="match status" value="1"/>
</dbReference>
<dbReference type="InterPro" id="IPR027417">
    <property type="entry name" value="P-loop_NTPase"/>
</dbReference>
<dbReference type="InterPro" id="IPR025669">
    <property type="entry name" value="AAA_dom"/>
</dbReference>
<dbReference type="PANTHER" id="PTHR13696:SF99">
    <property type="entry name" value="COBYRINIC ACID AC-DIAMIDE SYNTHASE"/>
    <property type="match status" value="1"/>
</dbReference>
<dbReference type="SUPFAM" id="SSF52540">
    <property type="entry name" value="P-loop containing nucleoside triphosphate hydrolases"/>
    <property type="match status" value="1"/>
</dbReference>